<dbReference type="InterPro" id="IPR051681">
    <property type="entry name" value="Ser/Thr_Kinases-Pseudokinases"/>
</dbReference>
<dbReference type="PROSITE" id="PS50011">
    <property type="entry name" value="PROTEIN_KINASE_DOM"/>
    <property type="match status" value="1"/>
</dbReference>
<dbReference type="InterPro" id="IPR036457">
    <property type="entry name" value="PPM-type-like_dom_sf"/>
</dbReference>
<name>A0A1D1ZU80_AUXPR</name>
<dbReference type="SUPFAM" id="SSF56112">
    <property type="entry name" value="Protein kinase-like (PK-like)"/>
    <property type="match status" value="1"/>
</dbReference>
<dbReference type="InterPro" id="IPR008271">
    <property type="entry name" value="Ser/Thr_kinase_AS"/>
</dbReference>
<dbReference type="SUPFAM" id="SSF81606">
    <property type="entry name" value="PP2C-like"/>
    <property type="match status" value="1"/>
</dbReference>
<dbReference type="Gene3D" id="1.10.510.10">
    <property type="entry name" value="Transferase(Phosphotransferase) domain 1"/>
    <property type="match status" value="1"/>
</dbReference>
<dbReference type="AlphaFoldDB" id="A0A1D1ZU80"/>
<feature type="domain" description="PPM-type phosphatase" evidence="7">
    <location>
        <begin position="419"/>
        <end position="571"/>
    </location>
</feature>
<dbReference type="PROSITE" id="PS00108">
    <property type="entry name" value="PROTEIN_KINASE_ST"/>
    <property type="match status" value="1"/>
</dbReference>
<proteinExistence type="predicted"/>
<dbReference type="EMBL" id="GDKF01008112">
    <property type="protein sequence ID" value="JAT70510.1"/>
    <property type="molecule type" value="Transcribed_RNA"/>
</dbReference>
<dbReference type="Pfam" id="PF00069">
    <property type="entry name" value="Pkinase"/>
    <property type="match status" value="1"/>
</dbReference>
<sequence length="571" mass="59230">MVLSEDVHPMESVVAAMAIAVRAGDIAGAAQLASQASFPLAISPSDISIVSALTHGGQATVWSAVFRDPSASQDQPPSLVALKRPSLRTTTDLDAFRREVQLLGSLPHPNLVTLVGARLLPPGYFMLTALEAGGDAARLLHREGWRPSLALLCHLGSQAASALSHLHAHGIVHRDVKPANMLLDAGRAFLKLADLGIALCSGSRHHEEAPRAPGTGQPSGGFHKLHMVGTLEYLAPEVLLGARHTPASDIYSLGICLNELATAQLPYSDAERDDPLMQTCLEMGYSRQDLRVAIASGGLRPSVAPDAPPELTRLISQCWVAGAGERPGAAQVAQDLAHLAIELAGKEEEAGAPRGGSPGPPVLVAGEKAESFRHTPSPLERGTDEIATPENGGLGLVPPWVQAYDRDGPGHAQPGAPLGLGAKAVAGRRGEDRMEDCHFILPDVLPRGALGPPQRSRHALLGVFDGHRGPQAAQYLAERLPGLLEGALPGSSGAAAWLAAGLAAADAGFCSEWGAGRERSARGGGPCPGSTALLVLLSCRRAALAWVGDGRAVLCRGGRALALTAEHTPGL</sequence>
<dbReference type="SMART" id="SM00332">
    <property type="entry name" value="PP2Cc"/>
    <property type="match status" value="1"/>
</dbReference>
<reference evidence="8" key="1">
    <citation type="submission" date="2015-08" db="EMBL/GenBank/DDBJ databases">
        <authorList>
            <person name="Babu N.S."/>
            <person name="Beckwith C.J."/>
            <person name="Beseler K.G."/>
            <person name="Brison A."/>
            <person name="Carone J.V."/>
            <person name="Caskin T.P."/>
            <person name="Diamond M."/>
            <person name="Durham M.E."/>
            <person name="Foxe J.M."/>
            <person name="Go M."/>
            <person name="Henderson B.A."/>
            <person name="Jones I.B."/>
            <person name="McGettigan J.A."/>
            <person name="Micheletti S.J."/>
            <person name="Nasrallah M.E."/>
            <person name="Ortiz D."/>
            <person name="Piller C.R."/>
            <person name="Privatt S.R."/>
            <person name="Schneider S.L."/>
            <person name="Sharp S."/>
            <person name="Smith T.C."/>
            <person name="Stanton J.D."/>
            <person name="Ullery H.E."/>
            <person name="Wilson R.J."/>
            <person name="Serrano M.G."/>
            <person name="Buck G."/>
            <person name="Lee V."/>
            <person name="Wang Y."/>
            <person name="Carvalho R."/>
            <person name="Voegtly L."/>
            <person name="Shi R."/>
            <person name="Duckworth R."/>
            <person name="Johnson A."/>
            <person name="Loviza R."/>
            <person name="Walstead R."/>
            <person name="Shah Z."/>
            <person name="Kiflezghi M."/>
            <person name="Wade K."/>
            <person name="Ball S.L."/>
            <person name="Bradley K.W."/>
            <person name="Asai D.J."/>
            <person name="Bowman C.A."/>
            <person name="Russell D.A."/>
            <person name="Pope W.H."/>
            <person name="Jacobs-Sera D."/>
            <person name="Hendrix R.W."/>
            <person name="Hatfull G.F."/>
        </authorList>
    </citation>
    <scope>NUCLEOTIDE SEQUENCE</scope>
</reference>
<dbReference type="SMART" id="SM00220">
    <property type="entry name" value="S_TKc"/>
    <property type="match status" value="1"/>
</dbReference>
<protein>
    <recommendedName>
        <fullName evidence="9">Protein kinase domain-containing protein</fullName>
    </recommendedName>
</protein>
<keyword evidence="3" id="KW-0418">Kinase</keyword>
<accession>A0A1D1ZU80</accession>
<feature type="domain" description="Protein kinase" evidence="6">
    <location>
        <begin position="47"/>
        <end position="341"/>
    </location>
</feature>
<feature type="region of interest" description="Disordered" evidence="5">
    <location>
        <begin position="370"/>
        <end position="394"/>
    </location>
</feature>
<feature type="non-terminal residue" evidence="8">
    <location>
        <position position="571"/>
    </location>
</feature>
<dbReference type="CDD" id="cd00143">
    <property type="entry name" value="PP2Cc"/>
    <property type="match status" value="1"/>
</dbReference>
<dbReference type="Gene3D" id="3.60.40.10">
    <property type="entry name" value="PPM-type phosphatase domain"/>
    <property type="match status" value="1"/>
</dbReference>
<dbReference type="PROSITE" id="PS51746">
    <property type="entry name" value="PPM_2"/>
    <property type="match status" value="1"/>
</dbReference>
<dbReference type="InterPro" id="IPR000719">
    <property type="entry name" value="Prot_kinase_dom"/>
</dbReference>
<dbReference type="GO" id="GO:0004674">
    <property type="term" value="F:protein serine/threonine kinase activity"/>
    <property type="evidence" value="ECO:0007669"/>
    <property type="project" value="TreeGrafter"/>
</dbReference>
<dbReference type="InterPro" id="IPR011009">
    <property type="entry name" value="Kinase-like_dom_sf"/>
</dbReference>
<dbReference type="GO" id="GO:0005524">
    <property type="term" value="F:ATP binding"/>
    <property type="evidence" value="ECO:0007669"/>
    <property type="project" value="UniProtKB-KW"/>
</dbReference>
<evidence type="ECO:0008006" key="9">
    <source>
        <dbReference type="Google" id="ProtNLM"/>
    </source>
</evidence>
<evidence type="ECO:0000256" key="4">
    <source>
        <dbReference type="ARBA" id="ARBA00022840"/>
    </source>
</evidence>
<evidence type="ECO:0000259" key="7">
    <source>
        <dbReference type="PROSITE" id="PS51746"/>
    </source>
</evidence>
<evidence type="ECO:0000256" key="2">
    <source>
        <dbReference type="ARBA" id="ARBA00022741"/>
    </source>
</evidence>
<keyword evidence="4" id="KW-0067">ATP-binding</keyword>
<dbReference type="PANTHER" id="PTHR44329">
    <property type="entry name" value="SERINE/THREONINE-PROTEIN KINASE TNNI3K-RELATED"/>
    <property type="match status" value="1"/>
</dbReference>
<gene>
    <name evidence="8" type="ORF">g.37299</name>
</gene>
<evidence type="ECO:0000256" key="3">
    <source>
        <dbReference type="ARBA" id="ARBA00022777"/>
    </source>
</evidence>
<keyword evidence="2" id="KW-0547">Nucleotide-binding</keyword>
<evidence type="ECO:0000259" key="6">
    <source>
        <dbReference type="PROSITE" id="PS50011"/>
    </source>
</evidence>
<dbReference type="InterPro" id="IPR001932">
    <property type="entry name" value="PPM-type_phosphatase-like_dom"/>
</dbReference>
<dbReference type="Pfam" id="PF00481">
    <property type="entry name" value="PP2C"/>
    <property type="match status" value="1"/>
</dbReference>
<keyword evidence="1" id="KW-0808">Transferase</keyword>
<evidence type="ECO:0000256" key="5">
    <source>
        <dbReference type="SAM" id="MobiDB-lite"/>
    </source>
</evidence>
<evidence type="ECO:0000256" key="1">
    <source>
        <dbReference type="ARBA" id="ARBA00022679"/>
    </source>
</evidence>
<evidence type="ECO:0000313" key="8">
    <source>
        <dbReference type="EMBL" id="JAT70510.1"/>
    </source>
</evidence>
<organism evidence="8">
    <name type="scientific">Auxenochlorella protothecoides</name>
    <name type="common">Green microalga</name>
    <name type="synonym">Chlorella protothecoides</name>
    <dbReference type="NCBI Taxonomy" id="3075"/>
    <lineage>
        <taxon>Eukaryota</taxon>
        <taxon>Viridiplantae</taxon>
        <taxon>Chlorophyta</taxon>
        <taxon>core chlorophytes</taxon>
        <taxon>Trebouxiophyceae</taxon>
        <taxon>Chlorellales</taxon>
        <taxon>Chlorellaceae</taxon>
        <taxon>Auxenochlorella</taxon>
    </lineage>
</organism>
<dbReference type="PANTHER" id="PTHR44329:SF288">
    <property type="entry name" value="MITOGEN-ACTIVATED PROTEIN KINASE KINASE KINASE 20"/>
    <property type="match status" value="1"/>
</dbReference>
<dbReference type="Gene3D" id="3.30.200.20">
    <property type="entry name" value="Phosphorylase Kinase, domain 1"/>
    <property type="match status" value="1"/>
</dbReference>